<dbReference type="GeneID" id="107787600"/>
<evidence type="ECO:0000313" key="1">
    <source>
        <dbReference type="Proteomes" id="UP000790787"/>
    </source>
</evidence>
<dbReference type="AlphaFoldDB" id="A0A1S3ZKA2"/>
<reference evidence="2" key="2">
    <citation type="submission" date="2025-08" db="UniProtKB">
        <authorList>
            <consortium name="RefSeq"/>
        </authorList>
    </citation>
    <scope>IDENTIFICATION</scope>
    <source>
        <tissue evidence="2">Leaf</tissue>
    </source>
</reference>
<dbReference type="PANTHER" id="PTHR33070:SF80">
    <property type="entry name" value="DUF241 DOMAIN PROTEIN"/>
    <property type="match status" value="1"/>
</dbReference>
<evidence type="ECO:0000313" key="2">
    <source>
        <dbReference type="RefSeq" id="XP_016464678.2"/>
    </source>
</evidence>
<dbReference type="RefSeq" id="XP_016464678.2">
    <property type="nucleotide sequence ID" value="XM_016609192.2"/>
</dbReference>
<dbReference type="OMA" id="RHEEWID"/>
<name>A0A1S3ZKA2_TOBAC</name>
<proteinExistence type="predicted"/>
<gene>
    <name evidence="2" type="primary">LOC107787600</name>
</gene>
<dbReference type="InterPro" id="IPR004320">
    <property type="entry name" value="BPS1_pln"/>
</dbReference>
<dbReference type="GO" id="GO:0048364">
    <property type="term" value="P:root development"/>
    <property type="evidence" value="ECO:0007669"/>
    <property type="project" value="InterPro"/>
</dbReference>
<accession>A0A1S3ZKA2</accession>
<sequence length="360" mass="41375">MPTSSKSNHFRSISLPGRSQSNHVRSICLPGTSYQTTERVKQAINNLQKLEISTASTADIMYNGLLGVEELYKCMNELLNLPQTLQAFSQYRLGKMVENLLDKSVRLLDLCGTTRELVSQYKENVRDLQSSLKRRKKDSTTETSIAKFTSFGQKIKKEAKRLVLVLRQMDQEAEGGFVPKDADQDTVDMIKTLKEANTMRISIFQMFLSFLSVPLLKPKLSKWSLVSRLVNKGRLACEVQEEKMNLETRLESFEGSLDNFENGLEGIYRCMSRSRSSLLNILKELGFSTPMWFSLELCREKKETAVEKLLGELCLFRKSPNVRAPYYIEPGYLFHVYDYKGRKDNLHLMNVAVIYDQSFY</sequence>
<dbReference type="RefSeq" id="XP_016464678.1">
    <property type="nucleotide sequence ID" value="XM_016609192.1"/>
</dbReference>
<keyword evidence="1" id="KW-1185">Reference proteome</keyword>
<protein>
    <submittedName>
        <fullName evidence="2">Uncharacterized protein LOC107787600</fullName>
    </submittedName>
</protein>
<dbReference type="KEGG" id="nta:107787600"/>
<reference evidence="1" key="1">
    <citation type="journal article" date="2014" name="Nat. Commun.">
        <title>The tobacco genome sequence and its comparison with those of tomato and potato.</title>
        <authorList>
            <person name="Sierro N."/>
            <person name="Battey J.N."/>
            <person name="Ouadi S."/>
            <person name="Bakaher N."/>
            <person name="Bovet L."/>
            <person name="Willig A."/>
            <person name="Goepfert S."/>
            <person name="Peitsch M.C."/>
            <person name="Ivanov N.V."/>
        </authorList>
    </citation>
    <scope>NUCLEOTIDE SEQUENCE [LARGE SCALE GENOMIC DNA]</scope>
</reference>
<dbReference type="Proteomes" id="UP000790787">
    <property type="component" value="Chromosome 14"/>
</dbReference>
<dbReference type="STRING" id="4097.A0A1S3ZKA2"/>
<dbReference type="Pfam" id="PF03087">
    <property type="entry name" value="BPS1"/>
    <property type="match status" value="1"/>
</dbReference>
<dbReference type="GO" id="GO:0048367">
    <property type="term" value="P:shoot system development"/>
    <property type="evidence" value="ECO:0007669"/>
    <property type="project" value="InterPro"/>
</dbReference>
<organism evidence="1 2">
    <name type="scientific">Nicotiana tabacum</name>
    <name type="common">Common tobacco</name>
    <dbReference type="NCBI Taxonomy" id="4097"/>
    <lineage>
        <taxon>Eukaryota</taxon>
        <taxon>Viridiplantae</taxon>
        <taxon>Streptophyta</taxon>
        <taxon>Embryophyta</taxon>
        <taxon>Tracheophyta</taxon>
        <taxon>Spermatophyta</taxon>
        <taxon>Magnoliopsida</taxon>
        <taxon>eudicotyledons</taxon>
        <taxon>Gunneridae</taxon>
        <taxon>Pentapetalae</taxon>
        <taxon>asterids</taxon>
        <taxon>lamiids</taxon>
        <taxon>Solanales</taxon>
        <taxon>Solanaceae</taxon>
        <taxon>Nicotianoideae</taxon>
        <taxon>Nicotianeae</taxon>
        <taxon>Nicotiana</taxon>
    </lineage>
</organism>
<dbReference type="PaxDb" id="4097-A0A1S3ZKA2"/>
<dbReference type="PANTHER" id="PTHR33070">
    <property type="entry name" value="OS06G0725500 PROTEIN"/>
    <property type="match status" value="1"/>
</dbReference>
<dbReference type="OrthoDB" id="1701699at2759"/>